<protein>
    <submittedName>
        <fullName evidence="2">Sporulation initiation factor Spo0A C-terminal domain-containing protein</fullName>
    </submittedName>
</protein>
<comment type="caution">
    <text evidence="2">The sequence shown here is derived from an EMBL/GenBank/DDBJ whole genome shotgun (WGS) entry which is preliminary data.</text>
</comment>
<dbReference type="InterPro" id="IPR036388">
    <property type="entry name" value="WH-like_DNA-bd_sf"/>
</dbReference>
<dbReference type="InterPro" id="IPR016032">
    <property type="entry name" value="Sig_transdc_resp-reg_C-effctor"/>
</dbReference>
<reference evidence="2" key="1">
    <citation type="submission" date="2020-10" db="EMBL/GenBank/DDBJ databases">
        <authorList>
            <person name="Gilroy R."/>
        </authorList>
    </citation>
    <scope>NUCLEOTIDE SEQUENCE</scope>
    <source>
        <strain evidence="2">CHK188-20938</strain>
    </source>
</reference>
<sequence length="108" mass="12111">MKNSKDLLLKSGFSKRYQGFQYLALCVELAAEDDSRLCALVKEIYGPVASKYQVPYRSIERDIRTARDYAWQNGGKAFLEEISGCAFCALPTVGELIEILSRHLAETA</sequence>
<evidence type="ECO:0000313" key="2">
    <source>
        <dbReference type="EMBL" id="HIV24873.1"/>
    </source>
</evidence>
<dbReference type="Proteomes" id="UP000824169">
    <property type="component" value="Unassembled WGS sequence"/>
</dbReference>
<dbReference type="Pfam" id="PF08769">
    <property type="entry name" value="Spo0A_C"/>
    <property type="match status" value="1"/>
</dbReference>
<dbReference type="GO" id="GO:0042173">
    <property type="term" value="P:regulation of sporulation resulting in formation of a cellular spore"/>
    <property type="evidence" value="ECO:0007669"/>
    <property type="project" value="InterPro"/>
</dbReference>
<dbReference type="GO" id="GO:0005509">
    <property type="term" value="F:calcium ion binding"/>
    <property type="evidence" value="ECO:0007669"/>
    <property type="project" value="InterPro"/>
</dbReference>
<feature type="domain" description="Sporulation initiation factor Spo0A C-terminal" evidence="1">
    <location>
        <begin position="6"/>
        <end position="103"/>
    </location>
</feature>
<keyword evidence="2" id="KW-0396">Initiation factor</keyword>
<gene>
    <name evidence="2" type="ORF">IAB71_03660</name>
</gene>
<evidence type="ECO:0000259" key="1">
    <source>
        <dbReference type="Pfam" id="PF08769"/>
    </source>
</evidence>
<dbReference type="GO" id="GO:0005737">
    <property type="term" value="C:cytoplasm"/>
    <property type="evidence" value="ECO:0007669"/>
    <property type="project" value="InterPro"/>
</dbReference>
<reference evidence="2" key="2">
    <citation type="journal article" date="2021" name="PeerJ">
        <title>Extensive microbial diversity within the chicken gut microbiome revealed by metagenomics and culture.</title>
        <authorList>
            <person name="Gilroy R."/>
            <person name="Ravi A."/>
            <person name="Getino M."/>
            <person name="Pursley I."/>
            <person name="Horton D.L."/>
            <person name="Alikhan N.F."/>
            <person name="Baker D."/>
            <person name="Gharbi K."/>
            <person name="Hall N."/>
            <person name="Watson M."/>
            <person name="Adriaenssens E.M."/>
            <person name="Foster-Nyarko E."/>
            <person name="Jarju S."/>
            <person name="Secka A."/>
            <person name="Antonio M."/>
            <person name="Oren A."/>
            <person name="Chaudhuri R.R."/>
            <person name="La Ragione R."/>
            <person name="Hildebrand F."/>
            <person name="Pallen M.J."/>
        </authorList>
    </citation>
    <scope>NUCLEOTIDE SEQUENCE</scope>
    <source>
        <strain evidence="2">CHK188-20938</strain>
    </source>
</reference>
<name>A0A9D1P1G9_9FIRM</name>
<dbReference type="AlphaFoldDB" id="A0A9D1P1G9"/>
<dbReference type="SUPFAM" id="SSF46894">
    <property type="entry name" value="C-terminal effector domain of the bipartite response regulators"/>
    <property type="match status" value="1"/>
</dbReference>
<dbReference type="GO" id="GO:0003677">
    <property type="term" value="F:DNA binding"/>
    <property type="evidence" value="ECO:0007669"/>
    <property type="project" value="InterPro"/>
</dbReference>
<dbReference type="InterPro" id="IPR014879">
    <property type="entry name" value="Spo0A_C"/>
</dbReference>
<keyword evidence="2" id="KW-0648">Protein biosynthesis</keyword>
<dbReference type="EMBL" id="DVOO01000011">
    <property type="protein sequence ID" value="HIV24873.1"/>
    <property type="molecule type" value="Genomic_DNA"/>
</dbReference>
<accession>A0A9D1P1G9</accession>
<organism evidence="2 3">
    <name type="scientific">Candidatus Scatomonas pullistercoris</name>
    <dbReference type="NCBI Taxonomy" id="2840920"/>
    <lineage>
        <taxon>Bacteria</taxon>
        <taxon>Bacillati</taxon>
        <taxon>Bacillota</taxon>
        <taxon>Clostridia</taxon>
        <taxon>Lachnospirales</taxon>
        <taxon>Lachnospiraceae</taxon>
        <taxon>Lachnospiraceae incertae sedis</taxon>
        <taxon>Candidatus Scatomonas</taxon>
    </lineage>
</organism>
<dbReference type="Gene3D" id="1.10.10.10">
    <property type="entry name" value="Winged helix-like DNA-binding domain superfamily/Winged helix DNA-binding domain"/>
    <property type="match status" value="1"/>
</dbReference>
<proteinExistence type="predicted"/>
<dbReference type="GO" id="GO:0003700">
    <property type="term" value="F:DNA-binding transcription factor activity"/>
    <property type="evidence" value="ECO:0007669"/>
    <property type="project" value="InterPro"/>
</dbReference>
<evidence type="ECO:0000313" key="3">
    <source>
        <dbReference type="Proteomes" id="UP000824169"/>
    </source>
</evidence>
<dbReference type="GO" id="GO:0003743">
    <property type="term" value="F:translation initiation factor activity"/>
    <property type="evidence" value="ECO:0007669"/>
    <property type="project" value="UniProtKB-KW"/>
</dbReference>